<name>A0A6A6WCD5_9PEZI</name>
<feature type="compositionally biased region" description="Pro residues" evidence="1">
    <location>
        <begin position="66"/>
        <end position="80"/>
    </location>
</feature>
<dbReference type="RefSeq" id="XP_033602686.1">
    <property type="nucleotide sequence ID" value="XM_033748844.1"/>
</dbReference>
<dbReference type="Proteomes" id="UP000799437">
    <property type="component" value="Unassembled WGS sequence"/>
</dbReference>
<evidence type="ECO:0000256" key="1">
    <source>
        <dbReference type="SAM" id="MobiDB-lite"/>
    </source>
</evidence>
<dbReference type="EMBL" id="ML996568">
    <property type="protein sequence ID" value="KAF2760235.1"/>
    <property type="molecule type" value="Genomic_DNA"/>
</dbReference>
<evidence type="ECO:0000313" key="3">
    <source>
        <dbReference type="Proteomes" id="UP000799437"/>
    </source>
</evidence>
<protein>
    <submittedName>
        <fullName evidence="2">Uncharacterized protein</fullName>
    </submittedName>
</protein>
<evidence type="ECO:0000313" key="2">
    <source>
        <dbReference type="EMBL" id="KAF2760235.1"/>
    </source>
</evidence>
<feature type="compositionally biased region" description="Low complexity" evidence="1">
    <location>
        <begin position="1"/>
        <end position="26"/>
    </location>
</feature>
<dbReference type="AlphaFoldDB" id="A0A6A6WCD5"/>
<sequence length="293" mass="31550">MSDSTPTKKSSTTSFFTNASSEFTATPLKTQPSSRPTKKHPSNPSISTDSSSNWDGERFSLHAPDGGPPQHPPTSQPPLPQTHTTETILTPCSSSLPKTTTMCPNTRKPPIFCCPALTLHRSDPDTTLNKPLLSPDASSFLAHAGAHLVPDRVPRSTGLIIQRNAHSVKPLLASESKRRPVESPGAPQRFVKEAVGAAAGRWVEVTQVEWAGLGMEMLGTTAEVQCEAHQEAWELTVFGRPGEEEGVGGVGVSSRSSSEESSEIDPDEVVDTSYLTRRPVGGIHSYDRRNCYI</sequence>
<proteinExistence type="predicted"/>
<feature type="compositionally biased region" description="Low complexity" evidence="1">
    <location>
        <begin position="42"/>
        <end position="53"/>
    </location>
</feature>
<feature type="region of interest" description="Disordered" evidence="1">
    <location>
        <begin position="1"/>
        <end position="101"/>
    </location>
</feature>
<organism evidence="2 3">
    <name type="scientific">Pseudovirgaria hyperparasitica</name>
    <dbReference type="NCBI Taxonomy" id="470096"/>
    <lineage>
        <taxon>Eukaryota</taxon>
        <taxon>Fungi</taxon>
        <taxon>Dikarya</taxon>
        <taxon>Ascomycota</taxon>
        <taxon>Pezizomycotina</taxon>
        <taxon>Dothideomycetes</taxon>
        <taxon>Dothideomycetes incertae sedis</taxon>
        <taxon>Acrospermales</taxon>
        <taxon>Acrospermaceae</taxon>
        <taxon>Pseudovirgaria</taxon>
    </lineage>
</organism>
<reference evidence="2" key="1">
    <citation type="journal article" date="2020" name="Stud. Mycol.">
        <title>101 Dothideomycetes genomes: a test case for predicting lifestyles and emergence of pathogens.</title>
        <authorList>
            <person name="Haridas S."/>
            <person name="Albert R."/>
            <person name="Binder M."/>
            <person name="Bloem J."/>
            <person name="Labutti K."/>
            <person name="Salamov A."/>
            <person name="Andreopoulos B."/>
            <person name="Baker S."/>
            <person name="Barry K."/>
            <person name="Bills G."/>
            <person name="Bluhm B."/>
            <person name="Cannon C."/>
            <person name="Castanera R."/>
            <person name="Culley D."/>
            <person name="Daum C."/>
            <person name="Ezra D."/>
            <person name="Gonzalez J."/>
            <person name="Henrissat B."/>
            <person name="Kuo A."/>
            <person name="Liang C."/>
            <person name="Lipzen A."/>
            <person name="Lutzoni F."/>
            <person name="Magnuson J."/>
            <person name="Mondo S."/>
            <person name="Nolan M."/>
            <person name="Ohm R."/>
            <person name="Pangilinan J."/>
            <person name="Park H.-J."/>
            <person name="Ramirez L."/>
            <person name="Alfaro M."/>
            <person name="Sun H."/>
            <person name="Tritt A."/>
            <person name="Yoshinaga Y."/>
            <person name="Zwiers L.-H."/>
            <person name="Turgeon B."/>
            <person name="Goodwin S."/>
            <person name="Spatafora J."/>
            <person name="Crous P."/>
            <person name="Grigoriev I."/>
        </authorList>
    </citation>
    <scope>NUCLEOTIDE SEQUENCE</scope>
    <source>
        <strain evidence="2">CBS 121739</strain>
    </source>
</reference>
<feature type="compositionally biased region" description="Polar residues" evidence="1">
    <location>
        <begin position="86"/>
        <end position="101"/>
    </location>
</feature>
<keyword evidence="3" id="KW-1185">Reference proteome</keyword>
<feature type="region of interest" description="Disordered" evidence="1">
    <location>
        <begin position="241"/>
        <end position="267"/>
    </location>
</feature>
<gene>
    <name evidence="2" type="ORF">EJ05DRAFT_525329</name>
</gene>
<dbReference type="GeneID" id="54489898"/>
<accession>A0A6A6WCD5</accession>